<keyword evidence="2 8" id="KW-0004">4Fe-4S</keyword>
<evidence type="ECO:0000256" key="3">
    <source>
        <dbReference type="ARBA" id="ARBA00022723"/>
    </source>
</evidence>
<evidence type="ECO:0000256" key="6">
    <source>
        <dbReference type="ARBA" id="ARBA00023004"/>
    </source>
</evidence>
<feature type="domain" description="4Fe-4S ferredoxin-type" evidence="10">
    <location>
        <begin position="370"/>
        <end position="399"/>
    </location>
</feature>
<dbReference type="PROSITE" id="PS51379">
    <property type="entry name" value="4FE4S_FER_2"/>
    <property type="match status" value="2"/>
</dbReference>
<dbReference type="PANTHER" id="PTHR43034">
    <property type="entry name" value="ION-TRANSLOCATING OXIDOREDUCTASE COMPLEX SUBUNIT C"/>
    <property type="match status" value="1"/>
</dbReference>
<comment type="function">
    <text evidence="8">Part of a membrane-bound complex that couples electron transfer with translocation of ions across the membrane.</text>
</comment>
<gene>
    <name evidence="8" type="primary">rnfC</name>
    <name evidence="11" type="ORF">C666_10965</name>
</gene>
<dbReference type="AlphaFoldDB" id="N6Y7G0"/>
<dbReference type="SUPFAM" id="SSF142019">
    <property type="entry name" value="Nqo1 FMN-binding domain-like"/>
    <property type="match status" value="1"/>
</dbReference>
<evidence type="ECO:0000313" key="12">
    <source>
        <dbReference type="Proteomes" id="UP000013232"/>
    </source>
</evidence>
<feature type="compositionally biased region" description="Low complexity" evidence="9">
    <location>
        <begin position="528"/>
        <end position="539"/>
    </location>
</feature>
<reference evidence="11 12" key="1">
    <citation type="submission" date="2012-09" db="EMBL/GenBank/DDBJ databases">
        <title>Draft Genome Sequences of 6 Strains from Genus Thauera.</title>
        <authorList>
            <person name="Liu B."/>
            <person name="Shapleigh J.P."/>
            <person name="Frostegard A.H."/>
        </authorList>
    </citation>
    <scope>NUCLEOTIDE SEQUENCE [LARGE SCALE GENOMIC DNA]</scope>
    <source>
        <strain evidence="12">47Lol / DSM 12138</strain>
    </source>
</reference>
<dbReference type="Pfam" id="PF13375">
    <property type="entry name" value="RnfC_N"/>
    <property type="match status" value="1"/>
</dbReference>
<keyword evidence="7 8" id="KW-0411">Iron-sulfur</keyword>
<organism evidence="11 12">
    <name type="scientific">Thauera linaloolentis (strain DSM 12138 / JCM 21573 / CCUG 41526 / CIP 105981 / IAM 15112 / NBRC 102519 / 47Lol)</name>
    <dbReference type="NCBI Taxonomy" id="1123367"/>
    <lineage>
        <taxon>Bacteria</taxon>
        <taxon>Pseudomonadati</taxon>
        <taxon>Pseudomonadota</taxon>
        <taxon>Betaproteobacteria</taxon>
        <taxon>Rhodocyclales</taxon>
        <taxon>Zoogloeaceae</taxon>
        <taxon>Thauera</taxon>
    </lineage>
</organism>
<feature type="binding site" evidence="8">
    <location>
        <position position="428"/>
    </location>
    <ligand>
        <name>[4Fe-4S] cluster</name>
        <dbReference type="ChEBI" id="CHEBI:49883"/>
        <label>1</label>
    </ligand>
</feature>
<feature type="binding site" evidence="8">
    <location>
        <position position="389"/>
    </location>
    <ligand>
        <name>[4Fe-4S] cluster</name>
        <dbReference type="ChEBI" id="CHEBI:49883"/>
        <label>2</label>
    </ligand>
</feature>
<dbReference type="GO" id="GO:0051539">
    <property type="term" value="F:4 iron, 4 sulfur cluster binding"/>
    <property type="evidence" value="ECO:0007669"/>
    <property type="project" value="UniProtKB-KW"/>
</dbReference>
<feature type="binding site" evidence="8">
    <location>
        <position position="379"/>
    </location>
    <ligand>
        <name>[4Fe-4S] cluster</name>
        <dbReference type="ChEBI" id="CHEBI:49883"/>
        <label>1</label>
    </ligand>
</feature>
<dbReference type="Proteomes" id="UP000013232">
    <property type="component" value="Unassembled WGS sequence"/>
</dbReference>
<comment type="subunit">
    <text evidence="8">The complex is composed of six subunits: RnfA, RnfB, RnfC, RnfD, RnfE and RnfG.</text>
</comment>
<dbReference type="InterPro" id="IPR011538">
    <property type="entry name" value="Nuo51_FMN-bd"/>
</dbReference>
<dbReference type="PROSITE" id="PS00198">
    <property type="entry name" value="4FE4S_FER_1"/>
    <property type="match status" value="1"/>
</dbReference>
<keyword evidence="12" id="KW-1185">Reference proteome</keyword>
<dbReference type="GO" id="GO:0005886">
    <property type="term" value="C:plasma membrane"/>
    <property type="evidence" value="ECO:0007669"/>
    <property type="project" value="UniProtKB-SubCell"/>
</dbReference>
<dbReference type="PANTHER" id="PTHR43034:SF2">
    <property type="entry name" value="ION-TRANSLOCATING OXIDOREDUCTASE COMPLEX SUBUNIT C"/>
    <property type="match status" value="1"/>
</dbReference>
<feature type="binding site" evidence="8">
    <location>
        <position position="421"/>
    </location>
    <ligand>
        <name>[4Fe-4S] cluster</name>
        <dbReference type="ChEBI" id="CHEBI:49883"/>
        <label>2</label>
    </ligand>
</feature>
<comment type="caution">
    <text evidence="11">The sequence shown here is derived from an EMBL/GenBank/DDBJ whole genome shotgun (WGS) entry which is preliminary data.</text>
</comment>
<dbReference type="Pfam" id="PF10531">
    <property type="entry name" value="SLBB"/>
    <property type="match status" value="1"/>
</dbReference>
<keyword evidence="1 8" id="KW-0813">Transport</keyword>
<evidence type="ECO:0000256" key="9">
    <source>
        <dbReference type="SAM" id="MobiDB-lite"/>
    </source>
</evidence>
<evidence type="ECO:0000256" key="8">
    <source>
        <dbReference type="HAMAP-Rule" id="MF_00461"/>
    </source>
</evidence>
<feature type="region of interest" description="Disordered" evidence="9">
    <location>
        <begin position="528"/>
        <end position="583"/>
    </location>
</feature>
<feature type="region of interest" description="Disordered" evidence="9">
    <location>
        <begin position="479"/>
        <end position="502"/>
    </location>
</feature>
<dbReference type="InterPro" id="IPR019554">
    <property type="entry name" value="Soluble_ligand-bd"/>
</dbReference>
<dbReference type="GO" id="GO:0046872">
    <property type="term" value="F:metal ion binding"/>
    <property type="evidence" value="ECO:0007669"/>
    <property type="project" value="UniProtKB-KW"/>
</dbReference>
<keyword evidence="3 8" id="KW-0479">Metal-binding</keyword>
<evidence type="ECO:0000256" key="5">
    <source>
        <dbReference type="ARBA" id="ARBA00022982"/>
    </source>
</evidence>
<comment type="similarity">
    <text evidence="8">Belongs to the 4Fe4S bacterial-type ferredoxin family. RnfC subfamily.</text>
</comment>
<keyword evidence="8" id="KW-0472">Membrane</keyword>
<keyword evidence="4 8" id="KW-0677">Repeat</keyword>
<dbReference type="EMBL" id="AMXE01000037">
    <property type="protein sequence ID" value="ENO87510.1"/>
    <property type="molecule type" value="Genomic_DNA"/>
</dbReference>
<feature type="binding site" evidence="8">
    <location>
        <position position="424"/>
    </location>
    <ligand>
        <name>[4Fe-4S] cluster</name>
        <dbReference type="ChEBI" id="CHEBI:49883"/>
        <label>2</label>
    </ligand>
</feature>
<dbReference type="STRING" id="1123367.GCA_000621305_00328"/>
<dbReference type="InterPro" id="IPR010208">
    <property type="entry name" value="Ion_transpt_RnfC/RsxC"/>
</dbReference>
<dbReference type="EC" id="7.-.-.-" evidence="8"/>
<dbReference type="Gene3D" id="3.30.70.20">
    <property type="match status" value="1"/>
</dbReference>
<feature type="binding site" evidence="8">
    <location>
        <position position="418"/>
    </location>
    <ligand>
        <name>[4Fe-4S] cluster</name>
        <dbReference type="ChEBI" id="CHEBI:49883"/>
        <label>2</label>
    </ligand>
</feature>
<dbReference type="NCBIfam" id="NF003454">
    <property type="entry name" value="PRK05035.1"/>
    <property type="match status" value="1"/>
</dbReference>
<proteinExistence type="inferred from homology"/>
<comment type="cofactor">
    <cofactor evidence="8">
        <name>[4Fe-4S] cluster</name>
        <dbReference type="ChEBI" id="CHEBI:49883"/>
    </cofactor>
    <text evidence="8">Binds 2 [4Fe-4S] clusters per subunit.</text>
</comment>
<dbReference type="HAMAP" id="MF_00461">
    <property type="entry name" value="RsxC_RnfC"/>
    <property type="match status" value="1"/>
</dbReference>
<evidence type="ECO:0000313" key="11">
    <source>
        <dbReference type="EMBL" id="ENO87510.1"/>
    </source>
</evidence>
<keyword evidence="8" id="KW-1278">Translocase</keyword>
<keyword evidence="8" id="KW-0997">Cell inner membrane</keyword>
<evidence type="ECO:0000256" key="1">
    <source>
        <dbReference type="ARBA" id="ARBA00022448"/>
    </source>
</evidence>
<evidence type="ECO:0000259" key="10">
    <source>
        <dbReference type="PROSITE" id="PS51379"/>
    </source>
</evidence>
<dbReference type="InterPro" id="IPR017896">
    <property type="entry name" value="4Fe4S_Fe-S-bd"/>
</dbReference>
<evidence type="ECO:0000256" key="7">
    <source>
        <dbReference type="ARBA" id="ARBA00023014"/>
    </source>
</evidence>
<dbReference type="InterPro" id="IPR037225">
    <property type="entry name" value="Nuo51_FMN-bd_sf"/>
</dbReference>
<dbReference type="eggNOG" id="COG4656">
    <property type="taxonomic scope" value="Bacteria"/>
</dbReference>
<dbReference type="GO" id="GO:0022900">
    <property type="term" value="P:electron transport chain"/>
    <property type="evidence" value="ECO:0007669"/>
    <property type="project" value="UniProtKB-UniRule"/>
</dbReference>
<feature type="binding site" evidence="8">
    <location>
        <position position="382"/>
    </location>
    <ligand>
        <name>[4Fe-4S] cluster</name>
        <dbReference type="ChEBI" id="CHEBI:49883"/>
        <label>1</label>
    </ligand>
</feature>
<dbReference type="GO" id="GO:0009055">
    <property type="term" value="F:electron transfer activity"/>
    <property type="evidence" value="ECO:0007669"/>
    <property type="project" value="InterPro"/>
</dbReference>
<keyword evidence="6 8" id="KW-0408">Iron</keyword>
<keyword evidence="8" id="KW-1003">Cell membrane</keyword>
<feature type="binding site" evidence="8">
    <location>
        <position position="385"/>
    </location>
    <ligand>
        <name>[4Fe-4S] cluster</name>
        <dbReference type="ChEBI" id="CHEBI:49883"/>
        <label>1</label>
    </ligand>
</feature>
<dbReference type="InterPro" id="IPR026902">
    <property type="entry name" value="RnfC_N"/>
</dbReference>
<dbReference type="Pfam" id="PF12838">
    <property type="entry name" value="Fer4_7"/>
    <property type="match status" value="1"/>
</dbReference>
<dbReference type="Pfam" id="PF01512">
    <property type="entry name" value="Complex1_51K"/>
    <property type="match status" value="1"/>
</dbReference>
<keyword evidence="5 8" id="KW-0249">Electron transport</keyword>
<sequence length="583" mass="61653">MALPGGGHRESRMIARLFSFRGGVAPEAYKDASAGMPIRRAPLPSRLIVPLRQSPRATARCCVEVGQKVLKGQRIGEAEGSLGTAVHAPTSGTVTGFDPHTMAHPSGLATRCVVIEPDGEERWIEHRPFDVKAAGRDAARAWLRDCGVVGLGGAAFPSHVKLGADAGIDTLILNGAECEPWITCDDRLMRERATDILAGARILADLAGARRLLVGIEDNKPEAIAAMRAAAHDAGGEVRIQPVPTRYPMGGEKQLIRVLTGIEIPHGRLGAEHGVQCFNVGTAHAAYRAVAHGEPLLDRIVTLTGNVARPGNWEAAIGTPLDELVAFAGPGADTDRYLMGGPMMGFALPRLDVPLTKASNCIIAASPSLMPPPPPEQPCIRCGECARACPAELQPFELYWFSRARNFDKARAYHLFDCIECGCCAYVCPAHIPLVDYYRFAKGEIQAREHDQAAADRARERFEFRNLRQARDKEEKAARLAAKAAETRARPAAGSGTAAASPSAAQQAALLPASAEDKKKALIAAALARAQAQKAAAPPRKADGPGAATRAESAADAGRRQAGSTYTPDDGGATSAEAGDSAR</sequence>
<accession>N6Y7G0</accession>
<dbReference type="SUPFAM" id="SSF46548">
    <property type="entry name" value="alpha-helical ferredoxin"/>
    <property type="match status" value="1"/>
</dbReference>
<comment type="subcellular location">
    <subcellularLocation>
        <location evidence="8">Cell inner membrane</location>
        <topology evidence="8">Peripheral membrane protein</topology>
    </subcellularLocation>
</comment>
<evidence type="ECO:0000256" key="2">
    <source>
        <dbReference type="ARBA" id="ARBA00022485"/>
    </source>
</evidence>
<dbReference type="NCBIfam" id="TIGR01945">
    <property type="entry name" value="rnfC"/>
    <property type="match status" value="1"/>
</dbReference>
<dbReference type="Gene3D" id="3.10.20.600">
    <property type="match status" value="1"/>
</dbReference>
<name>N6Y7G0_THAL4</name>
<evidence type="ECO:0000256" key="4">
    <source>
        <dbReference type="ARBA" id="ARBA00022737"/>
    </source>
</evidence>
<feature type="domain" description="4Fe-4S ferredoxin-type" evidence="10">
    <location>
        <begin position="409"/>
        <end position="438"/>
    </location>
</feature>
<dbReference type="InterPro" id="IPR017900">
    <property type="entry name" value="4Fe4S_Fe_S_CS"/>
</dbReference>
<protein>
    <recommendedName>
        <fullName evidence="8">Ion-translocating oxidoreductase complex subunit C</fullName>
        <ecNumber evidence="8">7.-.-.-</ecNumber>
    </recommendedName>
    <alternativeName>
        <fullName evidence="8">Rnf electron transport complex subunit C</fullName>
    </alternativeName>
</protein>
<dbReference type="Gene3D" id="3.40.50.11540">
    <property type="entry name" value="NADH-ubiquinone oxidoreductase 51kDa subunit"/>
    <property type="match status" value="1"/>
</dbReference>